<keyword evidence="3" id="KW-1185">Reference proteome</keyword>
<dbReference type="PROSITE" id="PS51384">
    <property type="entry name" value="FAD_FR"/>
    <property type="match status" value="1"/>
</dbReference>
<dbReference type="GO" id="GO:0016491">
    <property type="term" value="F:oxidoreductase activity"/>
    <property type="evidence" value="ECO:0007669"/>
    <property type="project" value="InterPro"/>
</dbReference>
<dbReference type="RefSeq" id="WP_134572675.1">
    <property type="nucleotide sequence ID" value="NZ_SOGT01000012.1"/>
</dbReference>
<gene>
    <name evidence="2" type="ORF">E3T27_10685</name>
</gene>
<dbReference type="Gene3D" id="2.40.30.10">
    <property type="entry name" value="Translation factors"/>
    <property type="match status" value="1"/>
</dbReference>
<protein>
    <submittedName>
        <fullName evidence="2">Siderophore-interacting protein</fullName>
    </submittedName>
</protein>
<dbReference type="InterPro" id="IPR007037">
    <property type="entry name" value="SIP_rossman_dom"/>
</dbReference>
<accession>A0A4R8ZFF2</accession>
<sequence length="325" mass="35142">MLTLPIRTGLGARAVTDRPAYGPYRGTVVGIRSLSDHFTRVTFFGAQFDTFGTAGLDQRIKIVLPLPGCGLCDIGADDDRAGADGTWYDRWRALPDAERNPLRTYTIRAARPEQREIDVDFVTHSGHGALGPAARWLQAVSIGSDVVIVGPDERSPERAIGLDWHPAHATDLLLAGDESAAPAICSILESLPAGRRARAFIEVPVEADALPLVLPTGCEITWLARDKAPHGERLDEAVRDWVADNGALINLAVAAHAQPLADVDVDCDPLWESPNNGSGTGFYAWLAGESGMIKVLRRFLVSETGIDRSRVAFMGYWRLGRSAAQ</sequence>
<dbReference type="EMBL" id="SOGT01000012">
    <property type="protein sequence ID" value="TFD25221.1"/>
    <property type="molecule type" value="Genomic_DNA"/>
</dbReference>
<dbReference type="OrthoDB" id="3291337at2"/>
<reference evidence="2 3" key="1">
    <citation type="submission" date="2019-03" db="EMBL/GenBank/DDBJ databases">
        <title>Genomics of glacier-inhabiting Cryobacterium strains.</title>
        <authorList>
            <person name="Liu Q."/>
            <person name="Xin Y.-H."/>
        </authorList>
    </citation>
    <scope>NUCLEOTIDE SEQUENCE [LARGE SCALE GENOMIC DNA]</scope>
    <source>
        <strain evidence="2 3">TMT1-1</strain>
    </source>
</reference>
<organism evidence="2 3">
    <name type="scientific">Cryobacterium lyxosi</name>
    <dbReference type="NCBI Taxonomy" id="1259228"/>
    <lineage>
        <taxon>Bacteria</taxon>
        <taxon>Bacillati</taxon>
        <taxon>Actinomycetota</taxon>
        <taxon>Actinomycetes</taxon>
        <taxon>Micrococcales</taxon>
        <taxon>Microbacteriaceae</taxon>
        <taxon>Cryobacterium</taxon>
    </lineage>
</organism>
<dbReference type="CDD" id="cd06193">
    <property type="entry name" value="siderophore_interacting"/>
    <property type="match status" value="1"/>
</dbReference>
<evidence type="ECO:0000259" key="1">
    <source>
        <dbReference type="PROSITE" id="PS51384"/>
    </source>
</evidence>
<evidence type="ECO:0000313" key="3">
    <source>
        <dbReference type="Proteomes" id="UP000298424"/>
    </source>
</evidence>
<dbReference type="PANTHER" id="PTHR30157:SF0">
    <property type="entry name" value="NADPH-DEPENDENT FERRIC-CHELATE REDUCTASE"/>
    <property type="match status" value="1"/>
</dbReference>
<evidence type="ECO:0000313" key="2">
    <source>
        <dbReference type="EMBL" id="TFD25221.1"/>
    </source>
</evidence>
<dbReference type="SUPFAM" id="SSF63380">
    <property type="entry name" value="Riboflavin synthase domain-like"/>
    <property type="match status" value="1"/>
</dbReference>
<dbReference type="InterPro" id="IPR017927">
    <property type="entry name" value="FAD-bd_FR_type"/>
</dbReference>
<dbReference type="AlphaFoldDB" id="A0A4R8ZFF2"/>
<comment type="caution">
    <text evidence="2">The sequence shown here is derived from an EMBL/GenBank/DDBJ whole genome shotgun (WGS) entry which is preliminary data.</text>
</comment>
<dbReference type="Pfam" id="PF08021">
    <property type="entry name" value="FAD_binding_9"/>
    <property type="match status" value="1"/>
</dbReference>
<dbReference type="InterPro" id="IPR013113">
    <property type="entry name" value="SIP_FAD-bd"/>
</dbReference>
<dbReference type="PANTHER" id="PTHR30157">
    <property type="entry name" value="FERRIC REDUCTASE, NADPH-DEPENDENT"/>
    <property type="match status" value="1"/>
</dbReference>
<dbReference type="Proteomes" id="UP000298424">
    <property type="component" value="Unassembled WGS sequence"/>
</dbReference>
<dbReference type="InterPro" id="IPR017938">
    <property type="entry name" value="Riboflavin_synthase-like_b-brl"/>
</dbReference>
<feature type="domain" description="FAD-binding FR-type" evidence="1">
    <location>
        <begin position="21"/>
        <end position="158"/>
    </location>
</feature>
<dbReference type="Gene3D" id="3.40.50.80">
    <property type="entry name" value="Nucleotide-binding domain of ferredoxin-NADP reductase (FNR) module"/>
    <property type="match status" value="1"/>
</dbReference>
<dbReference type="InterPro" id="IPR039374">
    <property type="entry name" value="SIP_fam"/>
</dbReference>
<proteinExistence type="predicted"/>
<dbReference type="Pfam" id="PF04954">
    <property type="entry name" value="SIP"/>
    <property type="match status" value="1"/>
</dbReference>
<dbReference type="InterPro" id="IPR039261">
    <property type="entry name" value="FNR_nucleotide-bd"/>
</dbReference>
<name>A0A4R8ZFF2_9MICO</name>